<evidence type="ECO:0000313" key="2">
    <source>
        <dbReference type="EMBL" id="AYL34834.1"/>
    </source>
</evidence>
<organism evidence="2 3">
    <name type="scientific">Streptomyces fungicidicus</name>
    <dbReference type="NCBI Taxonomy" id="68203"/>
    <lineage>
        <taxon>Bacteria</taxon>
        <taxon>Bacillati</taxon>
        <taxon>Actinomycetota</taxon>
        <taxon>Actinomycetes</taxon>
        <taxon>Kitasatosporales</taxon>
        <taxon>Streptomycetaceae</taxon>
        <taxon>Streptomyces</taxon>
    </lineage>
</organism>
<dbReference type="KEGG" id="sfug:CNQ36_04980"/>
<dbReference type="Proteomes" id="UP000282170">
    <property type="component" value="Chromosome"/>
</dbReference>
<dbReference type="AlphaFoldDB" id="A0A494UWI8"/>
<proteinExistence type="predicted"/>
<sequence>MKRRERQPEATDEPPEYLREFGPDRYRQTAVQALRDHPGDVWCAAMHVWRAWQYEGQAWQAERGVVRGVKAWRRQLGQGRPPMAWVCEEFALTVNDESTPCPPDCRTHAGQRLR</sequence>
<keyword evidence="3" id="KW-1185">Reference proteome</keyword>
<dbReference type="EMBL" id="CP023407">
    <property type="protein sequence ID" value="AYL34834.1"/>
    <property type="molecule type" value="Genomic_DNA"/>
</dbReference>
<dbReference type="RefSeq" id="WP_121545093.1">
    <property type="nucleotide sequence ID" value="NZ_CP023407.1"/>
</dbReference>
<dbReference type="GeneID" id="93882146"/>
<evidence type="ECO:0000256" key="1">
    <source>
        <dbReference type="SAM" id="MobiDB-lite"/>
    </source>
</evidence>
<feature type="region of interest" description="Disordered" evidence="1">
    <location>
        <begin position="1"/>
        <end position="20"/>
    </location>
</feature>
<gene>
    <name evidence="2" type="ORF">CNQ36_04980</name>
</gene>
<accession>A0A494UWI8</accession>
<name>A0A494UWI8_9ACTN</name>
<reference evidence="2 3" key="1">
    <citation type="submission" date="2017-09" db="EMBL/GenBank/DDBJ databases">
        <authorList>
            <person name="Zhang H."/>
            <person name="Hu S."/>
            <person name="Xu J."/>
            <person name="He Z."/>
        </authorList>
    </citation>
    <scope>NUCLEOTIDE SEQUENCE [LARGE SCALE GENOMIC DNA]</scope>
    <source>
        <strain evidence="2 3">TXX3120</strain>
    </source>
</reference>
<evidence type="ECO:0000313" key="3">
    <source>
        <dbReference type="Proteomes" id="UP000282170"/>
    </source>
</evidence>
<protein>
    <submittedName>
        <fullName evidence="2">Uncharacterized protein</fullName>
    </submittedName>
</protein>